<dbReference type="OrthoDB" id="419933at2"/>
<feature type="domain" description="AAA+ ATPase" evidence="1">
    <location>
        <begin position="313"/>
        <end position="454"/>
    </location>
</feature>
<dbReference type="InterPro" id="IPR054567">
    <property type="entry name" value="NNH7"/>
</dbReference>
<organism evidence="2 3">
    <name type="scientific">Herbidospora galbida</name>
    <dbReference type="NCBI Taxonomy" id="2575442"/>
    <lineage>
        <taxon>Bacteria</taxon>
        <taxon>Bacillati</taxon>
        <taxon>Actinomycetota</taxon>
        <taxon>Actinomycetes</taxon>
        <taxon>Streptosporangiales</taxon>
        <taxon>Streptosporangiaceae</taxon>
        <taxon>Herbidospora</taxon>
    </lineage>
</organism>
<gene>
    <name evidence="2" type="ORF">FDA94_27575</name>
</gene>
<dbReference type="EMBL" id="SZQA01000031">
    <property type="protein sequence ID" value="TKK84951.1"/>
    <property type="molecule type" value="Genomic_DNA"/>
</dbReference>
<dbReference type="AlphaFoldDB" id="A0A4U3M7X3"/>
<dbReference type="Proteomes" id="UP000308705">
    <property type="component" value="Unassembled WGS sequence"/>
</dbReference>
<protein>
    <recommendedName>
        <fullName evidence="1">AAA+ ATPase domain-containing protein</fullName>
    </recommendedName>
</protein>
<dbReference type="InterPro" id="IPR003593">
    <property type="entry name" value="AAA+_ATPase"/>
</dbReference>
<dbReference type="SUPFAM" id="SSF52540">
    <property type="entry name" value="P-loop containing nucleoside triphosphate hydrolases"/>
    <property type="match status" value="1"/>
</dbReference>
<keyword evidence="3" id="KW-1185">Reference proteome</keyword>
<dbReference type="InterPro" id="IPR027417">
    <property type="entry name" value="P-loop_NTPase"/>
</dbReference>
<dbReference type="Gene3D" id="3.40.50.300">
    <property type="entry name" value="P-loop containing nucleotide triphosphate hydrolases"/>
    <property type="match status" value="1"/>
</dbReference>
<proteinExistence type="predicted"/>
<name>A0A4U3M7X3_9ACTN</name>
<comment type="caution">
    <text evidence="2">The sequence shown here is derived from an EMBL/GenBank/DDBJ whole genome shotgun (WGS) entry which is preliminary data.</text>
</comment>
<evidence type="ECO:0000259" key="1">
    <source>
        <dbReference type="SMART" id="SM00382"/>
    </source>
</evidence>
<sequence>MAKRVTYADAVELLGGDSRLIKALDNALGAALFLGGPAAVSLFDAKTEAIRLANQLLGSLREKLGKLPRATRTERLVAAHEVIITTAFFKALDDVLPPHFPLKLLGIDGPAVESAMSDVRRLRSFLLERDPVTPTSLQLDELRRTYGLASTTIPALLSNGPNFVTRDLWEDVMTELPEAATRHYEELYHQLASDFPEFAFWAQIRGHESTQTALASLEKMLMEVTAGRVPSAKVRSIHVLNAGALIRPIIPSDEQVGDLRIPSLGEGYVVPIFRRVGDPSGSDLSLESTWDREEIRGDLGQLLAGHLTSFEALQAPMLILGQPGAGKSVLTQMLAARLPSSDFLPIRVPLRQVPADAGIQEQIEAGVHVTTGETISWPDLVRSAEGALPVVLLDGLDELLQATGVNRADYLRQAMEFQDREASLGRPLAVIVTTRTAVADRCRVPRESVALRLEPFSDDQVGVWVEAWNRSTGANLSLPNVLCYPDLARQPLLLLMLALYDADGAALAGRLLQSELYERLLSRFAAREIRKHEKDLDEHALTDLVEFELQRLSVAAFAMFNRGQQWVTHEELNRDLAALMPESTVATTGFRRPLTAAQKVLGRFFFVHQTHAQQDTDAFSTYEFLHATFGEYLIARLIRSQVSEEAEQEGRRRSFQQRSQTILTDLLSFAVLAVRAPILRFLDEMREDDFRERLLLLRLFRDAYFDASVGVGDYRPSPVSAVQNVACRTANVVLLLSVLSGPTRAGELFGTRPAHIHQWQNLVDLWRAGMAGEEWQALNDWLTITRTWEEGNEREITVGGPVAGLRAPDEIAKWTHQITRDRREAVWVVRPARTSLDTGSGRHSINAIAEMAFRDRLELATTFVSASGKPANSLLGALLDAWLSSRPDSSQLDLIFHDDPWMKRRFLQLLYGERHHLPDEFIAAVCVRFSRFAHTAELLDCALHVVARDRRHLHLIDRLLGEDHATPTGALLAAVTLMELDVDPSAAPVVAFNWVRRMTPADFEEIAQSDPHLFARARRIIRAEGGRYRLTWPGSSPAPSG</sequence>
<accession>A0A4U3M7X3</accession>
<evidence type="ECO:0000313" key="3">
    <source>
        <dbReference type="Proteomes" id="UP000308705"/>
    </source>
</evidence>
<dbReference type="SMART" id="SM00382">
    <property type="entry name" value="AAA"/>
    <property type="match status" value="1"/>
</dbReference>
<dbReference type="Pfam" id="PF22738">
    <property type="entry name" value="NNH7"/>
    <property type="match status" value="1"/>
</dbReference>
<dbReference type="RefSeq" id="WP_137249985.1">
    <property type="nucleotide sequence ID" value="NZ_SZQA01000031.1"/>
</dbReference>
<evidence type="ECO:0000313" key="2">
    <source>
        <dbReference type="EMBL" id="TKK84951.1"/>
    </source>
</evidence>
<reference evidence="2 3" key="1">
    <citation type="submission" date="2019-04" db="EMBL/GenBank/DDBJ databases">
        <title>Herbidospora sp. NEAU-GS14.nov., a novel actinomycete isolated from soil.</title>
        <authorList>
            <person name="Han L."/>
        </authorList>
    </citation>
    <scope>NUCLEOTIDE SEQUENCE [LARGE SCALE GENOMIC DNA]</scope>
    <source>
        <strain evidence="2 3">NEAU-GS14</strain>
    </source>
</reference>